<feature type="region of interest" description="Disordered" evidence="1">
    <location>
        <begin position="113"/>
        <end position="148"/>
    </location>
</feature>
<protein>
    <submittedName>
        <fullName evidence="3">DUF3619 family protein</fullName>
    </submittedName>
</protein>
<evidence type="ECO:0000256" key="1">
    <source>
        <dbReference type="SAM" id="MobiDB-lite"/>
    </source>
</evidence>
<name>A0A3S3TCY6_9BURK</name>
<dbReference type="RefSeq" id="WP_127681396.1">
    <property type="nucleotide sequence ID" value="NZ_SACM01000001.1"/>
</dbReference>
<keyword evidence="2" id="KW-0472">Membrane</keyword>
<evidence type="ECO:0000256" key="2">
    <source>
        <dbReference type="SAM" id="Phobius"/>
    </source>
</evidence>
<dbReference type="EMBL" id="SACM01000001">
    <property type="protein sequence ID" value="RVT88329.1"/>
    <property type="molecule type" value="Genomic_DNA"/>
</dbReference>
<proteinExistence type="predicted"/>
<evidence type="ECO:0000313" key="3">
    <source>
        <dbReference type="EMBL" id="RVT88329.1"/>
    </source>
</evidence>
<dbReference type="AlphaFoldDB" id="A0A3S3TCY6"/>
<organism evidence="3 4">
    <name type="scientific">Inhella crocodyli</name>
    <dbReference type="NCBI Taxonomy" id="2499851"/>
    <lineage>
        <taxon>Bacteria</taxon>
        <taxon>Pseudomonadati</taxon>
        <taxon>Pseudomonadota</taxon>
        <taxon>Betaproteobacteria</taxon>
        <taxon>Burkholderiales</taxon>
        <taxon>Sphaerotilaceae</taxon>
        <taxon>Inhella</taxon>
    </lineage>
</organism>
<keyword evidence="2" id="KW-1133">Transmembrane helix</keyword>
<keyword evidence="2" id="KW-0812">Transmembrane</keyword>
<gene>
    <name evidence="3" type="ORF">EOD73_04910</name>
</gene>
<keyword evidence="4" id="KW-1185">Reference proteome</keyword>
<reference evidence="3 4" key="1">
    <citation type="submission" date="2019-01" db="EMBL/GenBank/DDBJ databases">
        <authorList>
            <person name="Chen W.-M."/>
        </authorList>
    </citation>
    <scope>NUCLEOTIDE SEQUENCE [LARGE SCALE GENOMIC DNA]</scope>
    <source>
        <strain evidence="3 4">CCP-18</strain>
    </source>
</reference>
<dbReference type="Pfam" id="PF12279">
    <property type="entry name" value="DUF3619"/>
    <property type="match status" value="1"/>
</dbReference>
<feature type="transmembrane region" description="Helical" evidence="2">
    <location>
        <begin position="75"/>
        <end position="92"/>
    </location>
</feature>
<dbReference type="InterPro" id="IPR022064">
    <property type="entry name" value="DUF3619"/>
</dbReference>
<dbReference type="OrthoDB" id="8562153at2"/>
<dbReference type="Proteomes" id="UP000288587">
    <property type="component" value="Unassembled WGS sequence"/>
</dbReference>
<feature type="compositionally biased region" description="Acidic residues" evidence="1">
    <location>
        <begin position="139"/>
        <end position="148"/>
    </location>
</feature>
<sequence length="148" mass="15566">MNTDRKTTDSADAMGRQLARVLDDAPLPEGVEARLRAARETAVQAAAAARESRVVLAPALAGTAGSTAGRGQGRWTLIALALVLAVGLLAIGQSQWMQQVMGRADADAALLKDTLPPNAYGDPGFNEYLDEKPEGEAPPPEETETTDR</sequence>
<accession>A0A3S3TCY6</accession>
<comment type="caution">
    <text evidence="3">The sequence shown here is derived from an EMBL/GenBank/DDBJ whole genome shotgun (WGS) entry which is preliminary data.</text>
</comment>
<evidence type="ECO:0000313" key="4">
    <source>
        <dbReference type="Proteomes" id="UP000288587"/>
    </source>
</evidence>